<dbReference type="Pfam" id="PF21530">
    <property type="entry name" value="Pif1_2B_dom"/>
    <property type="match status" value="1"/>
</dbReference>
<dbReference type="GO" id="GO:0005524">
    <property type="term" value="F:ATP binding"/>
    <property type="evidence" value="ECO:0007669"/>
    <property type="project" value="UniProtKB-KW"/>
</dbReference>
<evidence type="ECO:0000313" key="6">
    <source>
        <dbReference type="EMBL" id="KAF5793897.1"/>
    </source>
</evidence>
<dbReference type="PANTHER" id="PTHR10492">
    <property type="match status" value="1"/>
</dbReference>
<evidence type="ECO:0000259" key="3">
    <source>
        <dbReference type="Pfam" id="PF05970"/>
    </source>
</evidence>
<accession>A0A9K3NB18</accession>
<keyword evidence="1 6" id="KW-0378">Hydrolase</keyword>
<dbReference type="Gene3D" id="3.40.50.300">
    <property type="entry name" value="P-loop containing nucleotide triphosphate hydrolases"/>
    <property type="match status" value="1"/>
</dbReference>
<keyword evidence="7" id="KW-1185">Reference proteome</keyword>
<keyword evidence="1" id="KW-0227">DNA damage</keyword>
<keyword evidence="1" id="KW-0234">DNA repair</keyword>
<dbReference type="CDD" id="cd18809">
    <property type="entry name" value="SF1_C_RecD"/>
    <property type="match status" value="1"/>
</dbReference>
<feature type="region of interest" description="Disordered" evidence="2">
    <location>
        <begin position="25"/>
        <end position="45"/>
    </location>
</feature>
<dbReference type="InterPro" id="IPR010285">
    <property type="entry name" value="DNA_helicase_pif1-like_DEAD"/>
</dbReference>
<dbReference type="EC" id="5.6.2.3" evidence="1"/>
<feature type="domain" description="Helitron helicase-like" evidence="4">
    <location>
        <begin position="376"/>
        <end position="561"/>
    </location>
</feature>
<dbReference type="PANTHER" id="PTHR10492:SF90">
    <property type="entry name" value="ATP-DEPENDENT DNA HELICASE"/>
    <property type="match status" value="1"/>
</dbReference>
<gene>
    <name evidence="6" type="ORF">HanXRQr2_Chr08g0322051</name>
</gene>
<feature type="compositionally biased region" description="Basic and acidic residues" evidence="2">
    <location>
        <begin position="1"/>
        <end position="10"/>
    </location>
</feature>
<dbReference type="GO" id="GO:0000723">
    <property type="term" value="P:telomere maintenance"/>
    <property type="evidence" value="ECO:0007669"/>
    <property type="project" value="InterPro"/>
</dbReference>
<dbReference type="SUPFAM" id="SSF52540">
    <property type="entry name" value="P-loop containing nucleoside triphosphate hydrolases"/>
    <property type="match status" value="2"/>
</dbReference>
<proteinExistence type="inferred from homology"/>
<dbReference type="EMBL" id="MNCJ02000323">
    <property type="protein sequence ID" value="KAF5793897.1"/>
    <property type="molecule type" value="Genomic_DNA"/>
</dbReference>
<dbReference type="GO" id="GO:0016787">
    <property type="term" value="F:hydrolase activity"/>
    <property type="evidence" value="ECO:0007669"/>
    <property type="project" value="UniProtKB-KW"/>
</dbReference>
<dbReference type="Proteomes" id="UP000215914">
    <property type="component" value="Unassembled WGS sequence"/>
</dbReference>
<evidence type="ECO:0000256" key="1">
    <source>
        <dbReference type="RuleBase" id="RU363044"/>
    </source>
</evidence>
<feature type="domain" description="DNA helicase Pif1-like 2B" evidence="5">
    <location>
        <begin position="1349"/>
        <end position="1394"/>
    </location>
</feature>
<keyword evidence="1" id="KW-0067">ATP-binding</keyword>
<organism evidence="6 7">
    <name type="scientific">Helianthus annuus</name>
    <name type="common">Common sunflower</name>
    <dbReference type="NCBI Taxonomy" id="4232"/>
    <lineage>
        <taxon>Eukaryota</taxon>
        <taxon>Viridiplantae</taxon>
        <taxon>Streptophyta</taxon>
        <taxon>Embryophyta</taxon>
        <taxon>Tracheophyta</taxon>
        <taxon>Spermatophyta</taxon>
        <taxon>Magnoliopsida</taxon>
        <taxon>eudicotyledons</taxon>
        <taxon>Gunneridae</taxon>
        <taxon>Pentapetalae</taxon>
        <taxon>asterids</taxon>
        <taxon>campanulids</taxon>
        <taxon>Asterales</taxon>
        <taxon>Asteraceae</taxon>
        <taxon>Asteroideae</taxon>
        <taxon>Heliantheae alliance</taxon>
        <taxon>Heliantheae</taxon>
        <taxon>Helianthus</taxon>
    </lineage>
</organism>
<feature type="domain" description="DNA helicase Pif1-like DEAD-box helicase" evidence="3">
    <location>
        <begin position="1025"/>
        <end position="1246"/>
    </location>
</feature>
<dbReference type="InterPro" id="IPR027417">
    <property type="entry name" value="P-loop_NTPase"/>
</dbReference>
<dbReference type="InterPro" id="IPR049163">
    <property type="entry name" value="Pif1-like_2B_dom"/>
</dbReference>
<comment type="cofactor">
    <cofactor evidence="1">
        <name>Mg(2+)</name>
        <dbReference type="ChEBI" id="CHEBI:18420"/>
    </cofactor>
</comment>
<evidence type="ECO:0000259" key="5">
    <source>
        <dbReference type="Pfam" id="PF21530"/>
    </source>
</evidence>
<name>A0A9K3NB18_HELAN</name>
<keyword evidence="1 6" id="KW-0347">Helicase</keyword>
<reference evidence="6" key="1">
    <citation type="journal article" date="2017" name="Nature">
        <title>The sunflower genome provides insights into oil metabolism, flowering and Asterid evolution.</title>
        <authorList>
            <person name="Badouin H."/>
            <person name="Gouzy J."/>
            <person name="Grassa C.J."/>
            <person name="Murat F."/>
            <person name="Staton S.E."/>
            <person name="Cottret L."/>
            <person name="Lelandais-Briere C."/>
            <person name="Owens G.L."/>
            <person name="Carrere S."/>
            <person name="Mayjonade B."/>
            <person name="Legrand L."/>
            <person name="Gill N."/>
            <person name="Kane N.C."/>
            <person name="Bowers J.E."/>
            <person name="Hubner S."/>
            <person name="Bellec A."/>
            <person name="Berard A."/>
            <person name="Berges H."/>
            <person name="Blanchet N."/>
            <person name="Boniface M.C."/>
            <person name="Brunel D."/>
            <person name="Catrice O."/>
            <person name="Chaidir N."/>
            <person name="Claudel C."/>
            <person name="Donnadieu C."/>
            <person name="Faraut T."/>
            <person name="Fievet G."/>
            <person name="Helmstetter N."/>
            <person name="King M."/>
            <person name="Knapp S.J."/>
            <person name="Lai Z."/>
            <person name="Le Paslier M.C."/>
            <person name="Lippi Y."/>
            <person name="Lorenzon L."/>
            <person name="Mandel J.R."/>
            <person name="Marage G."/>
            <person name="Marchand G."/>
            <person name="Marquand E."/>
            <person name="Bret-Mestries E."/>
            <person name="Morien E."/>
            <person name="Nambeesan S."/>
            <person name="Nguyen T."/>
            <person name="Pegot-Espagnet P."/>
            <person name="Pouilly N."/>
            <person name="Raftis F."/>
            <person name="Sallet E."/>
            <person name="Schiex T."/>
            <person name="Thomas J."/>
            <person name="Vandecasteele C."/>
            <person name="Vares D."/>
            <person name="Vear F."/>
            <person name="Vautrin S."/>
            <person name="Crespi M."/>
            <person name="Mangin B."/>
            <person name="Burke J.M."/>
            <person name="Salse J."/>
            <person name="Munos S."/>
            <person name="Vincourt P."/>
            <person name="Rieseberg L.H."/>
            <person name="Langlade N.B."/>
        </authorList>
    </citation>
    <scope>NUCLEOTIDE SEQUENCE</scope>
    <source>
        <tissue evidence="6">Leaves</tissue>
    </source>
</reference>
<feature type="compositionally biased region" description="Low complexity" evidence="2">
    <location>
        <begin position="33"/>
        <end position="45"/>
    </location>
</feature>
<dbReference type="InterPro" id="IPR025476">
    <property type="entry name" value="Helitron_helicase-like"/>
</dbReference>
<comment type="catalytic activity">
    <reaction evidence="1">
        <text>ATP + H2O = ADP + phosphate + H(+)</text>
        <dbReference type="Rhea" id="RHEA:13065"/>
        <dbReference type="ChEBI" id="CHEBI:15377"/>
        <dbReference type="ChEBI" id="CHEBI:15378"/>
        <dbReference type="ChEBI" id="CHEBI:30616"/>
        <dbReference type="ChEBI" id="CHEBI:43474"/>
        <dbReference type="ChEBI" id="CHEBI:456216"/>
        <dbReference type="EC" id="5.6.2.3"/>
    </reaction>
</comment>
<sequence>MGRPRLRDRPLSLNNDNTPSQIRRRAVGRSAISPLSPATSAVPSPSSCISLNSNVPVCTPQNQMRNGAYGQYQDENTQGRVQSYWDCGDADHVCSHCDAMVWYAERTLKHFAPSVPRFSLCCGEGNVILPLLMNAPQPLLSLLNHNSEPRSSVYRDHIKVFNSLFSMTSTGGRVCSELNDSRGPYAFRLNGHNHHRIGSLIPTHDDGRPRFAQLYIYDTAHEIDNRFYALRNCVPSSSAESIFRSLVVDLLAMLDENNVLVQAFRMARERFDDSSRQPVRLRLLGTRNTQPRQYNLPTASEVAALIPSDGNPTDSRDILIQERDTYTTKRISELHPSYMSLQYPLLFPYGEDGYHPNIPLSRNTSARRKSISLREYYRYRLHVRDTEARTLHLSGRLFQTYVVDAYSAVLESELDWYRRNQATIRSDLYNGLYDHVCNGETTCEFVGRRVILPASFTGGPRYMLQQYQDAMAICRWAGTPDLFITMTCNPRWPEVDRHISATTPGRTASDRPDILARVFKIRLDELIKDLRKKIILARRRLVLIYTIEFQKRGLPHCHALLFLEPVDKIGTTEDIDRYISAELPSELQDPAAFAVISKQMMHGPCGELNPSSPCMHNQKCTKGYPKNYCDETFIRNDGWPCYKRPNNSRTVRVGSQDIRLDNRYVVPYNRDLLVKYGCHINVEWCNQGMLVKYLFTYLNKGPDRATAVLEGPNSRTSFASLLRNENEIEEYINCRYISAIEACWKLFSFDMNYRSVAVERLPFHEEGCNRVYFRDDADVADVAQRSTSAFSKFTAWMEANRNHPEGRNLTYVEYPTHYTWHEKDRQWMPRYGGNTIGRIYHVNPSMGEKYYLRLLLNVVRGPRSFKEIRTVDGVEYPNYMLACKALSLLGDDVEWVEAIREAYQWKLGNQLRELFVTILLFCTVSDQSKLFYDCLEYLSEDVAFKQRELLGNQLVVFTDEEILNYTLLEINSILNNHNKSLADFPTLPQLDPHLMDDGSNGLIIAEKTYNVQEEAVKFNELHSGLNAIQRQVFDAILDSVNNNNGGVFFVYGSGGTGKTYLWRTLIACLRSRRKIVLSVASSGIASMLLPGGRTAHSRFRIPIDIENDSCCSIDYGSNLAQLINAADLIIWDEAPLQHRYAFEAVDRTFRDVCRDNMVDARHRVFGGKVVVLGGDFRQILPVVPHAPRSQIVASVVNKSDTIWNACKVFHLTTNMRLHNPNISGDSLEKMKRFSNWILAMGAGRLPTISLVGEDEPTWIKMPNDLLIPVSENPIGAVVSNTFPDILERVNDIHYLKERCILCPTNDEVDKINLHVLEKMPGELQELLSADEICQSTNNYDEMCALYPPEFLNTLNFSGISNHRLQLKIGAPVILMRNLNLQKGLCNGTRLVVTQISRRVIEAVIITGTHVGEKAFIGRIDMTPTNTCWPFSFKRRQFPIKVCFAMTINKSQGQTFKHVCAYLVNPVFTHGQLYVVASRVTSRDGLRFYIDNTGKCNNNLTRNVVYKEVFYNLPSVATRGVM</sequence>
<evidence type="ECO:0000259" key="4">
    <source>
        <dbReference type="Pfam" id="PF14214"/>
    </source>
</evidence>
<protein>
    <recommendedName>
        <fullName evidence="1">ATP-dependent DNA helicase</fullName>
        <ecNumber evidence="1">5.6.2.3</ecNumber>
    </recommendedName>
</protein>
<dbReference type="Gramene" id="mRNA:HanXRQr2_Chr08g0322051">
    <property type="protein sequence ID" value="mRNA:HanXRQr2_Chr08g0322051"/>
    <property type="gene ID" value="HanXRQr2_Chr08g0322051"/>
</dbReference>
<dbReference type="GO" id="GO:0006281">
    <property type="term" value="P:DNA repair"/>
    <property type="evidence" value="ECO:0007669"/>
    <property type="project" value="UniProtKB-KW"/>
</dbReference>
<evidence type="ECO:0000256" key="2">
    <source>
        <dbReference type="SAM" id="MobiDB-lite"/>
    </source>
</evidence>
<keyword evidence="1" id="KW-0233">DNA recombination</keyword>
<dbReference type="Pfam" id="PF05970">
    <property type="entry name" value="PIF1"/>
    <property type="match status" value="1"/>
</dbReference>
<comment type="similarity">
    <text evidence="1">Belongs to the helicase family.</text>
</comment>
<dbReference type="GO" id="GO:0006310">
    <property type="term" value="P:DNA recombination"/>
    <property type="evidence" value="ECO:0007669"/>
    <property type="project" value="UniProtKB-KW"/>
</dbReference>
<reference evidence="6" key="2">
    <citation type="submission" date="2020-06" db="EMBL/GenBank/DDBJ databases">
        <title>Helianthus annuus Genome sequencing and assembly Release 2.</title>
        <authorList>
            <person name="Gouzy J."/>
            <person name="Langlade N."/>
            <person name="Munos S."/>
        </authorList>
    </citation>
    <scope>NUCLEOTIDE SEQUENCE</scope>
    <source>
        <tissue evidence="6">Leaves</tissue>
    </source>
</reference>
<evidence type="ECO:0000313" key="7">
    <source>
        <dbReference type="Proteomes" id="UP000215914"/>
    </source>
</evidence>
<keyword evidence="1" id="KW-0547">Nucleotide-binding</keyword>
<dbReference type="GO" id="GO:0043139">
    <property type="term" value="F:5'-3' DNA helicase activity"/>
    <property type="evidence" value="ECO:0007669"/>
    <property type="project" value="UniProtKB-EC"/>
</dbReference>
<feature type="region of interest" description="Disordered" evidence="2">
    <location>
        <begin position="1"/>
        <end position="20"/>
    </location>
</feature>
<dbReference type="Pfam" id="PF14214">
    <property type="entry name" value="Helitron_like_N"/>
    <property type="match status" value="1"/>
</dbReference>
<comment type="caution">
    <text evidence="6">The sequence shown here is derived from an EMBL/GenBank/DDBJ whole genome shotgun (WGS) entry which is preliminary data.</text>
</comment>